<dbReference type="EMBL" id="BARU01047960">
    <property type="protein sequence ID" value="GAH92055.1"/>
    <property type="molecule type" value="Genomic_DNA"/>
</dbReference>
<organism evidence="1">
    <name type="scientific">marine sediment metagenome</name>
    <dbReference type="NCBI Taxonomy" id="412755"/>
    <lineage>
        <taxon>unclassified sequences</taxon>
        <taxon>metagenomes</taxon>
        <taxon>ecological metagenomes</taxon>
    </lineage>
</organism>
<accession>X1KEJ8</accession>
<reference evidence="1" key="1">
    <citation type="journal article" date="2014" name="Front. Microbiol.">
        <title>High frequency of phylogenetically diverse reductive dehalogenase-homologous genes in deep subseafloor sedimentary metagenomes.</title>
        <authorList>
            <person name="Kawai M."/>
            <person name="Futagami T."/>
            <person name="Toyoda A."/>
            <person name="Takaki Y."/>
            <person name="Nishi S."/>
            <person name="Hori S."/>
            <person name="Arai W."/>
            <person name="Tsubouchi T."/>
            <person name="Morono Y."/>
            <person name="Uchiyama I."/>
            <person name="Ito T."/>
            <person name="Fujiyama A."/>
            <person name="Inagaki F."/>
            <person name="Takami H."/>
        </authorList>
    </citation>
    <scope>NUCLEOTIDE SEQUENCE</scope>
    <source>
        <strain evidence="1">Expedition CK06-06</strain>
    </source>
</reference>
<feature type="non-terminal residue" evidence="1">
    <location>
        <position position="1"/>
    </location>
</feature>
<evidence type="ECO:0000313" key="1">
    <source>
        <dbReference type="EMBL" id="GAH92055.1"/>
    </source>
</evidence>
<name>X1KEJ8_9ZZZZ</name>
<proteinExistence type="predicted"/>
<feature type="non-terminal residue" evidence="1">
    <location>
        <position position="90"/>
    </location>
</feature>
<gene>
    <name evidence="1" type="ORF">S03H2_71567</name>
</gene>
<comment type="caution">
    <text evidence="1">The sequence shown here is derived from an EMBL/GenBank/DDBJ whole genome shotgun (WGS) entry which is preliminary data.</text>
</comment>
<sequence>ADSRGKIWICNTDVESEWSQEEIDKTPKHDVKRVIFHHFEEILLSSIPSNSTVVLRKEPDSHFIEYLQELGIKIPEILLVQGNEEEPWLP</sequence>
<protein>
    <submittedName>
        <fullName evidence="1">Uncharacterized protein</fullName>
    </submittedName>
</protein>
<dbReference type="AlphaFoldDB" id="X1KEJ8"/>